<dbReference type="InterPro" id="IPR008271">
    <property type="entry name" value="Ser/Thr_kinase_AS"/>
</dbReference>
<keyword evidence="5 10" id="KW-0418">Kinase</keyword>
<evidence type="ECO:0000259" key="9">
    <source>
        <dbReference type="PROSITE" id="PS50011"/>
    </source>
</evidence>
<feature type="domain" description="Protein kinase" evidence="9">
    <location>
        <begin position="51"/>
        <end position="307"/>
    </location>
</feature>
<feature type="binding site" evidence="7">
    <location>
        <position position="80"/>
    </location>
    <ligand>
        <name>ATP</name>
        <dbReference type="ChEBI" id="CHEBI:30616"/>
    </ligand>
</feature>
<evidence type="ECO:0000256" key="8">
    <source>
        <dbReference type="SAM" id="Phobius"/>
    </source>
</evidence>
<feature type="transmembrane region" description="Helical" evidence="8">
    <location>
        <begin position="427"/>
        <end position="448"/>
    </location>
</feature>
<protein>
    <recommendedName>
        <fullName evidence="1">non-specific serine/threonine protein kinase</fullName>
        <ecNumber evidence="1">2.7.11.1</ecNumber>
    </recommendedName>
</protein>
<organism evidence="10 11">
    <name type="scientific">Streptomyces spectabilis</name>
    <dbReference type="NCBI Taxonomy" id="68270"/>
    <lineage>
        <taxon>Bacteria</taxon>
        <taxon>Bacillati</taxon>
        <taxon>Actinomycetota</taxon>
        <taxon>Actinomycetes</taxon>
        <taxon>Kitasatosporales</taxon>
        <taxon>Streptomycetaceae</taxon>
        <taxon>Streptomyces</taxon>
    </lineage>
</organism>
<feature type="transmembrane region" description="Helical" evidence="8">
    <location>
        <begin position="574"/>
        <end position="594"/>
    </location>
</feature>
<evidence type="ECO:0000313" key="11">
    <source>
        <dbReference type="Proteomes" id="UP000316806"/>
    </source>
</evidence>
<feature type="transmembrane region" description="Helical" evidence="8">
    <location>
        <begin position="455"/>
        <end position="473"/>
    </location>
</feature>
<reference evidence="10 11" key="1">
    <citation type="journal article" date="2019" name="J. Ind. Microbiol. Biotechnol.">
        <title>The complete genomic sequence of Streptomyces spectabilis NRRL-2792 and identification of secondary metabolite biosynthetic gene clusters.</title>
        <authorList>
            <person name="Sinha A."/>
            <person name="Phillips-Salemka S."/>
            <person name="Niraula T.A."/>
            <person name="Short K.A."/>
            <person name="Niraula N.P."/>
        </authorList>
    </citation>
    <scope>NUCLEOTIDE SEQUENCE [LARGE SCALE GENOMIC DNA]</scope>
    <source>
        <strain evidence="10 11">NRRL 2792</strain>
    </source>
</reference>
<dbReference type="SMART" id="SM00220">
    <property type="entry name" value="S_TKc"/>
    <property type="match status" value="1"/>
</dbReference>
<accession>A0A516R218</accession>
<dbReference type="GO" id="GO:0005524">
    <property type="term" value="F:ATP binding"/>
    <property type="evidence" value="ECO:0007669"/>
    <property type="project" value="UniProtKB-UniRule"/>
</dbReference>
<evidence type="ECO:0000256" key="6">
    <source>
        <dbReference type="ARBA" id="ARBA00022840"/>
    </source>
</evidence>
<dbReference type="PROSITE" id="PS50011">
    <property type="entry name" value="PROTEIN_KINASE_DOM"/>
    <property type="match status" value="1"/>
</dbReference>
<dbReference type="GO" id="GO:0004674">
    <property type="term" value="F:protein serine/threonine kinase activity"/>
    <property type="evidence" value="ECO:0007669"/>
    <property type="project" value="UniProtKB-KW"/>
</dbReference>
<gene>
    <name evidence="10" type="ORF">FH965_03290</name>
</gene>
<keyword evidence="8" id="KW-0812">Transmembrane</keyword>
<dbReference type="Gene3D" id="1.10.510.10">
    <property type="entry name" value="Transferase(Phosphotransferase) domain 1"/>
    <property type="match status" value="1"/>
</dbReference>
<dbReference type="InterPro" id="IPR011009">
    <property type="entry name" value="Kinase-like_dom_sf"/>
</dbReference>
<dbReference type="Proteomes" id="UP000316806">
    <property type="component" value="Chromosome"/>
</dbReference>
<dbReference type="EC" id="2.7.11.1" evidence="1"/>
<feature type="transmembrane region" description="Helical" evidence="8">
    <location>
        <begin position="493"/>
        <end position="512"/>
    </location>
</feature>
<evidence type="ECO:0000313" key="10">
    <source>
        <dbReference type="EMBL" id="QDQ09703.1"/>
    </source>
</evidence>
<dbReference type="CDD" id="cd14014">
    <property type="entry name" value="STKc_PknB_like"/>
    <property type="match status" value="1"/>
</dbReference>
<dbReference type="AlphaFoldDB" id="A0A516R218"/>
<proteinExistence type="predicted"/>
<evidence type="ECO:0000256" key="7">
    <source>
        <dbReference type="PROSITE-ProRule" id="PRU10141"/>
    </source>
</evidence>
<dbReference type="PROSITE" id="PS00107">
    <property type="entry name" value="PROTEIN_KINASE_ATP"/>
    <property type="match status" value="1"/>
</dbReference>
<feature type="transmembrane region" description="Helical" evidence="8">
    <location>
        <begin position="524"/>
        <end position="542"/>
    </location>
</feature>
<dbReference type="PROSITE" id="PS00108">
    <property type="entry name" value="PROTEIN_KINASE_ST"/>
    <property type="match status" value="1"/>
</dbReference>
<dbReference type="InterPro" id="IPR017441">
    <property type="entry name" value="Protein_kinase_ATP_BS"/>
</dbReference>
<keyword evidence="2 10" id="KW-0723">Serine/threonine-protein kinase</keyword>
<dbReference type="InterPro" id="IPR000719">
    <property type="entry name" value="Prot_kinase_dom"/>
</dbReference>
<evidence type="ECO:0000256" key="3">
    <source>
        <dbReference type="ARBA" id="ARBA00022679"/>
    </source>
</evidence>
<dbReference type="Pfam" id="PF00069">
    <property type="entry name" value="Pkinase"/>
    <property type="match status" value="1"/>
</dbReference>
<keyword evidence="8" id="KW-1133">Transmembrane helix</keyword>
<feature type="transmembrane region" description="Helical" evidence="8">
    <location>
        <begin position="548"/>
        <end position="567"/>
    </location>
</feature>
<evidence type="ECO:0000256" key="4">
    <source>
        <dbReference type="ARBA" id="ARBA00022741"/>
    </source>
</evidence>
<dbReference type="EMBL" id="CP040916">
    <property type="protein sequence ID" value="QDQ09703.1"/>
    <property type="molecule type" value="Genomic_DNA"/>
</dbReference>
<dbReference type="SUPFAM" id="SSF56112">
    <property type="entry name" value="Protein kinase-like (PK-like)"/>
    <property type="match status" value="1"/>
</dbReference>
<dbReference type="PANTHER" id="PTHR43289">
    <property type="entry name" value="MITOGEN-ACTIVATED PROTEIN KINASE KINASE KINASE 20-RELATED"/>
    <property type="match status" value="1"/>
</dbReference>
<feature type="transmembrane region" description="Helical" evidence="8">
    <location>
        <begin position="606"/>
        <end position="626"/>
    </location>
</feature>
<dbReference type="PANTHER" id="PTHR43289:SF6">
    <property type="entry name" value="SERINE_THREONINE-PROTEIN KINASE NEKL-3"/>
    <property type="match status" value="1"/>
</dbReference>
<keyword evidence="4 7" id="KW-0547">Nucleotide-binding</keyword>
<keyword evidence="3" id="KW-0808">Transferase</keyword>
<dbReference type="Gene3D" id="3.30.200.20">
    <property type="entry name" value="Phosphorylase Kinase, domain 1"/>
    <property type="match status" value="1"/>
</dbReference>
<evidence type="ECO:0000256" key="1">
    <source>
        <dbReference type="ARBA" id="ARBA00012513"/>
    </source>
</evidence>
<name>A0A516R218_STRST</name>
<evidence type="ECO:0000256" key="5">
    <source>
        <dbReference type="ARBA" id="ARBA00022777"/>
    </source>
</evidence>
<sequence length="648" mass="67484">MGGGQERSLQRNFGHALREVASGWMMTPRVSGGAFRGVAMVEGGQPFGGRFQLIEELGRGGMGVVWRAVDTLLGREVAVKHVRGPGQGAAPLDTKATARLLREARAAAKLNHPGAVTVYDVVRSGSEVVIVMELVRGTTLSALVAREGPLPPTRVASIGAQLAEVLGAAHAMGVIHRDVKPENVMLLAGGRVKLADFGIARLSSEVTSTTSVFGTPAYMAPEQIRGAPVPATDLWALGVTLFHALEGASPFARPAPVESIAAVLSDPPPVSRRAGPALGAVLHSLLAKDPEERPHVARAAAELRQIAEGRVTTMMAAAPVAPRRQPTAVPAPPPTLPWRRPARPASFVHPVLPGLLGLGTVGLWVLSWFQLDGHAVLTGPGLLVFRTQPFETWWIDAGHTADAAGPEAPWATVAAGYPFGDDGVLNALLVLTHLPFLALLIGSWASLVSPSRRTWTGLLAGSGVLALTSGFVINGVHQRVRELDQDAWLDSGPYLLAGVVGLLATAHLVRHGGTRARSLDRRQLIPVAAGAVTGATAAGVAVPGLMSGAVAVTGTLAVLLWAGLVLPHRLASSVLGGWALAMAVPLVLGITLATHPDPASAHTTVATWRLVVLAVAVAAVGCWALVRSHRAREAEAARSGAFLRNQPW</sequence>
<keyword evidence="6 7" id="KW-0067">ATP-binding</keyword>
<evidence type="ECO:0000256" key="2">
    <source>
        <dbReference type="ARBA" id="ARBA00022527"/>
    </source>
</evidence>
<keyword evidence="8" id="KW-0472">Membrane</keyword>
<feature type="transmembrane region" description="Helical" evidence="8">
    <location>
        <begin position="347"/>
        <end position="369"/>
    </location>
</feature>